<keyword evidence="3" id="KW-1185">Reference proteome</keyword>
<protein>
    <recommendedName>
        <fullName evidence="1">NACHT domain-containing protein</fullName>
    </recommendedName>
</protein>
<dbReference type="InterPro" id="IPR027417">
    <property type="entry name" value="P-loop_NTPase"/>
</dbReference>
<evidence type="ECO:0000313" key="3">
    <source>
        <dbReference type="Proteomes" id="UP001497623"/>
    </source>
</evidence>
<comment type="caution">
    <text evidence="2">The sequence shown here is derived from an EMBL/GenBank/DDBJ whole genome shotgun (WGS) entry which is preliminary data.</text>
</comment>
<evidence type="ECO:0000259" key="1">
    <source>
        <dbReference type="PROSITE" id="PS50837"/>
    </source>
</evidence>
<gene>
    <name evidence="2" type="ORF">MNOR_LOCUS14240</name>
</gene>
<accession>A0AAV2QKT2</accession>
<dbReference type="PANTHER" id="PTHR46312:SF2">
    <property type="entry name" value="NUCLEOTIDE-BINDING OLIGOMERIZATION DOMAIN-CONTAINING PROTEIN 2-LIKE"/>
    <property type="match status" value="1"/>
</dbReference>
<reference evidence="2 3" key="1">
    <citation type="submission" date="2024-05" db="EMBL/GenBank/DDBJ databases">
        <authorList>
            <person name="Wallberg A."/>
        </authorList>
    </citation>
    <scope>NUCLEOTIDE SEQUENCE [LARGE SCALE GENOMIC DNA]</scope>
</reference>
<dbReference type="EMBL" id="CAXKWB010008442">
    <property type="protein sequence ID" value="CAL4091069.1"/>
    <property type="molecule type" value="Genomic_DNA"/>
</dbReference>
<proteinExistence type="predicted"/>
<dbReference type="Proteomes" id="UP001497623">
    <property type="component" value="Unassembled WGS sequence"/>
</dbReference>
<dbReference type="SUPFAM" id="SSF52540">
    <property type="entry name" value="P-loop containing nucleoside triphosphate hydrolases"/>
    <property type="match status" value="1"/>
</dbReference>
<dbReference type="PROSITE" id="PS50837">
    <property type="entry name" value="NACHT"/>
    <property type="match status" value="1"/>
</dbReference>
<dbReference type="InterPro" id="IPR007111">
    <property type="entry name" value="NACHT_NTPase"/>
</dbReference>
<dbReference type="Gene3D" id="3.40.50.300">
    <property type="entry name" value="P-loop containing nucleotide triphosphate hydrolases"/>
    <property type="match status" value="1"/>
</dbReference>
<sequence length="655" mass="74919">MSNTLFDDINLVVINECKGASANIIDDERKNKLKVMTALDTIARPVMLTTYQCYKPFDNLKSLKDYFITDKGKTNKEYKRVVNEKRYRDEIATADPSGAKYDSSLLNKCIIVLQGLDGPADKDLVNLVSKCQDLANKRNSFAHNLSGVSKTNMETEINDIKTLSLDILACLEIKRPGKSIEISDMRTKVKDRVKKILEQPLTKDEILKAHLNFLKDQTVSYKKKCEKFGKLNILDFLSGDDRRQLDDINLVFTEAMIEQSKGLAPNTPVDCKDIIDMAKELNILLLDSEPGGGKSTIMQYCMNDWSKGRYEMKTGHFTYIFPMFFRNKHVSSVGDLIRKWIPDIKTNMSDSDIEECLKDPSMNILFFCDGLDERNDQSNKLFEEICNLKENNVHIKVVVTARPESVPKLNNEKPKGLIIDHLKVKGVHENKRPDFLMKYHGQLYNNPESTDELITYYKSISARHKDLYRLPLNLVILAYLWGKDKDTVKSIYSASGLYIATLKTLKGKLYERISEKSRNYYTFKNDFDELTGNFEEKVFTASLNALKCDDMSIDKKGIDTLRSVCRNKEIPNFDEVTLLEELKGAYLLSSVELNPDVVESLEIPHKGYLDFYAAKCIANKLTQGGTRVKDILLDLYDNDQSQYDSNISKFQNVLQ</sequence>
<dbReference type="AlphaFoldDB" id="A0AAV2QKT2"/>
<feature type="non-terminal residue" evidence="2">
    <location>
        <position position="655"/>
    </location>
</feature>
<organism evidence="2 3">
    <name type="scientific">Meganyctiphanes norvegica</name>
    <name type="common">Northern krill</name>
    <name type="synonym">Thysanopoda norvegica</name>
    <dbReference type="NCBI Taxonomy" id="48144"/>
    <lineage>
        <taxon>Eukaryota</taxon>
        <taxon>Metazoa</taxon>
        <taxon>Ecdysozoa</taxon>
        <taxon>Arthropoda</taxon>
        <taxon>Crustacea</taxon>
        <taxon>Multicrustacea</taxon>
        <taxon>Malacostraca</taxon>
        <taxon>Eumalacostraca</taxon>
        <taxon>Eucarida</taxon>
        <taxon>Euphausiacea</taxon>
        <taxon>Euphausiidae</taxon>
        <taxon>Meganyctiphanes</taxon>
    </lineage>
</organism>
<dbReference type="PANTHER" id="PTHR46312">
    <property type="entry name" value="NACHT DOMAIN-CONTAINING PROTEIN"/>
    <property type="match status" value="1"/>
</dbReference>
<feature type="domain" description="NACHT" evidence="1">
    <location>
        <begin position="282"/>
        <end position="405"/>
    </location>
</feature>
<name>A0AAV2QKT2_MEGNR</name>
<evidence type="ECO:0000313" key="2">
    <source>
        <dbReference type="EMBL" id="CAL4091069.1"/>
    </source>
</evidence>
<dbReference type="Pfam" id="PF05729">
    <property type="entry name" value="NACHT"/>
    <property type="match status" value="1"/>
</dbReference>